<reference evidence="9 10" key="1">
    <citation type="submission" date="2020-08" db="EMBL/GenBank/DDBJ databases">
        <title>Plant Genome Project.</title>
        <authorList>
            <person name="Zhang R.-G."/>
        </authorList>
    </citation>
    <scope>NUCLEOTIDE SEQUENCE [LARGE SCALE GENOMIC DNA]</scope>
    <source>
        <tissue evidence="9">Rhizome</tissue>
    </source>
</reference>
<evidence type="ECO:0000256" key="6">
    <source>
        <dbReference type="PROSITE-ProRule" id="PRU00104"/>
    </source>
</evidence>
<sequence length="1545" mass="171256">MDRGRKREGAADLRADKRACSSSDHRPCSSASGSPPPQPPHSEMESSSSGRSDRGGDSGYGSCDSDDYAGGYDSRSVRGRLHRVLVGLADDGSGGSEQLAALTELCEVLSFCMEDAMGYFPVESVVPPLVKLAGHESNPEVMLLAIRALTYLCDSMPRSADAIVRHGALPVLCGRLLAIEYLDVAEQCHQALEKISRKQPIACLQAGTANAVLTYIDFFPSSIQRAAVSTIANMCKKLPPDCSSSIIESVPTLCALLQNEDTKLVETVAICLARIADSIGSSSNLLDELCKLGLIQKSLELITNDGHRTLSRVTYSGLIALLTKLAGNSQLAVQTLFELNISRTLRNVLLGSDMSDDSAYASTEDLQINQVYEVLKLANQLIPPRERDPDNQLTEAKEKIQMVVPNFLDQFATEILPASIKVVNSDANPYVCYGCVSIISRIAYYSAPDTLLKSIKDINISYFLAGLLLKKDPHILLSTLETVEILMQKLPGFFLSSFIKEGVVHAIDALLSEDKCTEPVLGHSDDQMVVKDISRCLCYSFALSRVPSSEAKTCKIVKESIHNLGRHIKATYFANGAMSSDMGFTETLQNLKTLCKVLTESVDMHLNSDSSLQDEENLTQMLDQVMRAFSQEDPMSTFEFVESGLARSLIHYLSNGKYPLGTHSVGLSSHILTILKRFQTFAFICLSKPCQSCDNTILVILLKKLQNALSSLDNFPVIVSQGYKARNTYADIPARCCTMNPCLRVRFVREKAESHLSDYNNVLNVDISSSVDDIEGYLWPKVSENKNVNLTESMDNNISKLKLTSSRSNHTSEGDSIETHTNISNETCISNSSEVIRSQEQLLPTETSPLQSTSGVKSGPEITITASPSIGEAKQKLTFSLSGKQLDRSKTLYQAVLEDQMSSESHMVVGSRFWNQLYKLTYRVAEDENSSKGQLLDCVSQSNILLNKLGFSWQKLPFFPTIFQIEMPSNFDKMSSTYDILFMLKILEGLNHFSLELLTDERVGAFAKGKIDNLDDLKVIIPSVPELGFVNSKLSDKLEQQLRDPLVLTTGYFPSWCSQLMNSCSFLFSFEARWKYFYLTAFGSLKNQQNSIQHSNSPGTNSSSDSLTYPRKKFKVDRNKILECAMKMMELHVHSKGSLEVEYDEEVGTGLGPTMEFYTLLSHEFQKAGLGMWREDLCHSVGESGLLSAPFGLFPRPWSTTTGVLGGTEFSDVIKKFLLLGKLVAKTIKDGRILDIPFSRGFYKIMLEQVLSICDIQSFDSELGRTLLEFQAVINRKMFVESVPGKSHRVPSNLNYRGISVKDLSLDFTLPGYSDYALSSESTKLVNIDNLEEYVALVVDATIGSGIERQVDAFKSGFNEVFPLKALKIFNEDELERLLCGEQDTWDFTELVDHIKFDHGYTMSSPTVINLLEIIQEFGCDQRRAFLQFVTGAPRLAHGGLAALNPKLTVVRKHGSCDADLDLPRRIEPCVHDDSYQNDRIFQVVTLSGAASLVYYDSAYSGEVSDPFTRAEPMGYPVRRIGPAHPYTVSKHRVHFIYSYIALVE</sequence>
<evidence type="ECO:0000313" key="9">
    <source>
        <dbReference type="EMBL" id="KAG6466287.1"/>
    </source>
</evidence>
<feature type="domain" description="HECT" evidence="8">
    <location>
        <begin position="1126"/>
        <end position="1453"/>
    </location>
</feature>
<evidence type="ECO:0000259" key="8">
    <source>
        <dbReference type="PROSITE" id="PS50237"/>
    </source>
</evidence>
<dbReference type="SMART" id="SM00185">
    <property type="entry name" value="ARM"/>
    <property type="match status" value="3"/>
</dbReference>
<dbReference type="Proteomes" id="UP000734854">
    <property type="component" value="Unassembled WGS sequence"/>
</dbReference>
<name>A0A8J5EKJ3_ZINOF</name>
<dbReference type="PANTHER" id="PTHR45670:SF10">
    <property type="entry name" value="E3 UBIQUITIN-PROTEIN LIGASE UPL4"/>
    <property type="match status" value="1"/>
</dbReference>
<accession>A0A8J5EKJ3</accession>
<evidence type="ECO:0000256" key="3">
    <source>
        <dbReference type="ARBA" id="ARBA00012485"/>
    </source>
</evidence>
<dbReference type="SMART" id="SM00119">
    <property type="entry name" value="HECTc"/>
    <property type="match status" value="1"/>
</dbReference>
<comment type="similarity">
    <text evidence="2">Belongs to the UPL family. K-HECT subfamily.</text>
</comment>
<evidence type="ECO:0000256" key="7">
    <source>
        <dbReference type="SAM" id="MobiDB-lite"/>
    </source>
</evidence>
<evidence type="ECO:0000256" key="2">
    <source>
        <dbReference type="ARBA" id="ARBA00006331"/>
    </source>
</evidence>
<dbReference type="EMBL" id="JACMSC010000181">
    <property type="protein sequence ID" value="KAG6466287.1"/>
    <property type="molecule type" value="Genomic_DNA"/>
</dbReference>
<dbReference type="InterPro" id="IPR016024">
    <property type="entry name" value="ARM-type_fold"/>
</dbReference>
<feature type="region of interest" description="Disordered" evidence="7">
    <location>
        <begin position="1"/>
        <end position="67"/>
    </location>
</feature>
<dbReference type="SUPFAM" id="SSF48371">
    <property type="entry name" value="ARM repeat"/>
    <property type="match status" value="1"/>
</dbReference>
<keyword evidence="5 6" id="KW-0833">Ubl conjugation pathway</keyword>
<dbReference type="SUPFAM" id="SSF56204">
    <property type="entry name" value="Hect, E3 ligase catalytic domain"/>
    <property type="match status" value="1"/>
</dbReference>
<organism evidence="9 10">
    <name type="scientific">Zingiber officinale</name>
    <name type="common">Ginger</name>
    <name type="synonym">Amomum zingiber</name>
    <dbReference type="NCBI Taxonomy" id="94328"/>
    <lineage>
        <taxon>Eukaryota</taxon>
        <taxon>Viridiplantae</taxon>
        <taxon>Streptophyta</taxon>
        <taxon>Embryophyta</taxon>
        <taxon>Tracheophyta</taxon>
        <taxon>Spermatophyta</taxon>
        <taxon>Magnoliopsida</taxon>
        <taxon>Liliopsida</taxon>
        <taxon>Zingiberales</taxon>
        <taxon>Zingiberaceae</taxon>
        <taxon>Zingiber</taxon>
    </lineage>
</organism>
<dbReference type="EC" id="2.3.2.26" evidence="3"/>
<dbReference type="Gene3D" id="3.30.2410.10">
    <property type="entry name" value="Hect, E3 ligase catalytic domain"/>
    <property type="match status" value="1"/>
</dbReference>
<dbReference type="GO" id="GO:0000209">
    <property type="term" value="P:protein polyubiquitination"/>
    <property type="evidence" value="ECO:0007669"/>
    <property type="project" value="TreeGrafter"/>
</dbReference>
<keyword evidence="10" id="KW-1185">Reference proteome</keyword>
<dbReference type="GO" id="GO:0061630">
    <property type="term" value="F:ubiquitin protein ligase activity"/>
    <property type="evidence" value="ECO:0007669"/>
    <property type="project" value="UniProtKB-EC"/>
</dbReference>
<dbReference type="InterPro" id="IPR011989">
    <property type="entry name" value="ARM-like"/>
</dbReference>
<evidence type="ECO:0000256" key="4">
    <source>
        <dbReference type="ARBA" id="ARBA00022679"/>
    </source>
</evidence>
<comment type="caution">
    <text evidence="6">Lacks conserved residue(s) required for the propagation of feature annotation.</text>
</comment>
<dbReference type="PANTHER" id="PTHR45670">
    <property type="entry name" value="E3 UBIQUITIN-PROTEIN LIGASE TRIP12"/>
    <property type="match status" value="1"/>
</dbReference>
<dbReference type="PROSITE" id="PS50237">
    <property type="entry name" value="HECT"/>
    <property type="match status" value="1"/>
</dbReference>
<protein>
    <recommendedName>
        <fullName evidence="3">HECT-type E3 ubiquitin transferase</fullName>
        <ecNumber evidence="3">2.3.2.26</ecNumber>
    </recommendedName>
</protein>
<feature type="region of interest" description="Disordered" evidence="7">
    <location>
        <begin position="804"/>
        <end position="824"/>
    </location>
</feature>
<feature type="compositionally biased region" description="Basic and acidic residues" evidence="7">
    <location>
        <begin position="1"/>
        <end position="27"/>
    </location>
</feature>
<comment type="catalytic activity">
    <reaction evidence="1">
        <text>S-ubiquitinyl-[E2 ubiquitin-conjugating enzyme]-L-cysteine + [acceptor protein]-L-lysine = [E2 ubiquitin-conjugating enzyme]-L-cysteine + N(6)-ubiquitinyl-[acceptor protein]-L-lysine.</text>
        <dbReference type="EC" id="2.3.2.26"/>
    </reaction>
</comment>
<dbReference type="Gene3D" id="3.90.1750.10">
    <property type="entry name" value="Hect, E3 ligase catalytic domains"/>
    <property type="match status" value="1"/>
</dbReference>
<dbReference type="Pfam" id="PF25579">
    <property type="entry name" value="TPR_TRIP12_N"/>
    <property type="match status" value="1"/>
</dbReference>
<comment type="caution">
    <text evidence="9">The sequence shown here is derived from an EMBL/GenBank/DDBJ whole genome shotgun (WGS) entry which is preliminary data.</text>
</comment>
<dbReference type="InterPro" id="IPR000569">
    <property type="entry name" value="HECT_dom"/>
</dbReference>
<dbReference type="Gene3D" id="1.25.10.10">
    <property type="entry name" value="Leucine-rich Repeat Variant"/>
    <property type="match status" value="1"/>
</dbReference>
<evidence type="ECO:0000256" key="5">
    <source>
        <dbReference type="ARBA" id="ARBA00022786"/>
    </source>
</evidence>
<dbReference type="Pfam" id="PF00632">
    <property type="entry name" value="HECT"/>
    <property type="match status" value="1"/>
</dbReference>
<dbReference type="InterPro" id="IPR057948">
    <property type="entry name" value="TPR_TRIP12_N"/>
</dbReference>
<dbReference type="InterPro" id="IPR000225">
    <property type="entry name" value="Armadillo"/>
</dbReference>
<gene>
    <name evidence="9" type="ORF">ZIOFF_075896</name>
</gene>
<evidence type="ECO:0000256" key="1">
    <source>
        <dbReference type="ARBA" id="ARBA00000885"/>
    </source>
</evidence>
<dbReference type="GO" id="GO:0043161">
    <property type="term" value="P:proteasome-mediated ubiquitin-dependent protein catabolic process"/>
    <property type="evidence" value="ECO:0007669"/>
    <property type="project" value="TreeGrafter"/>
</dbReference>
<evidence type="ECO:0000313" key="10">
    <source>
        <dbReference type="Proteomes" id="UP000734854"/>
    </source>
</evidence>
<keyword evidence="4" id="KW-0808">Transferase</keyword>
<dbReference type="InterPro" id="IPR035983">
    <property type="entry name" value="Hect_E3_ubiquitin_ligase"/>
</dbReference>
<proteinExistence type="inferred from homology"/>
<dbReference type="InterPro" id="IPR045322">
    <property type="entry name" value="HECTD1/TRIP12-like"/>
</dbReference>